<protein>
    <recommendedName>
        <fullName evidence="3">Glycosyltransferase family 1 protein</fullName>
    </recommendedName>
</protein>
<organism evidence="1 2">
    <name type="scientific">Staphylococcus aureus</name>
    <dbReference type="NCBI Taxonomy" id="1280"/>
    <lineage>
        <taxon>Bacteria</taxon>
        <taxon>Bacillati</taxon>
        <taxon>Bacillota</taxon>
        <taxon>Bacilli</taxon>
        <taxon>Bacillales</taxon>
        <taxon>Staphylococcaceae</taxon>
        <taxon>Staphylococcus</taxon>
    </lineage>
</organism>
<evidence type="ECO:0008006" key="3">
    <source>
        <dbReference type="Google" id="ProtNLM"/>
    </source>
</evidence>
<name>A0AAW4YDT0_STAAU</name>
<evidence type="ECO:0000313" key="2">
    <source>
        <dbReference type="Proteomes" id="UP001200271"/>
    </source>
</evidence>
<gene>
    <name evidence="1" type="ORF">LB359_18320</name>
</gene>
<feature type="non-terminal residue" evidence="1">
    <location>
        <position position="32"/>
    </location>
</feature>
<dbReference type="EMBL" id="JAIUEN010000610">
    <property type="protein sequence ID" value="MCE3364180.1"/>
    <property type="molecule type" value="Genomic_DNA"/>
</dbReference>
<reference evidence="1" key="2">
    <citation type="submission" date="2023-08" db="EMBL/GenBank/DDBJ databases">
        <authorList>
            <person name="Zhao H."/>
            <person name="Wang X."/>
        </authorList>
    </citation>
    <scope>NUCLEOTIDE SEQUENCE</scope>
    <source>
        <strain evidence="1">NC-4</strain>
    </source>
</reference>
<dbReference type="AlphaFoldDB" id="A0AAW4YDT0"/>
<comment type="caution">
    <text evidence="1">The sequence shown here is derived from an EMBL/GenBank/DDBJ whole genome shotgun (WGS) entry which is preliminary data.</text>
</comment>
<accession>A0AAW4YDT0</accession>
<dbReference type="Proteomes" id="UP001200271">
    <property type="component" value="Unassembled WGS sequence"/>
</dbReference>
<proteinExistence type="predicted"/>
<evidence type="ECO:0000313" key="1">
    <source>
        <dbReference type="EMBL" id="MCE3364180.1"/>
    </source>
</evidence>
<sequence>MKIIYCITKADNGGAQTHLIQLANHFCVHHDV</sequence>
<reference evidence="1" key="1">
    <citation type="journal article" date="2021" name="Front Med (Lausanne)">
        <title>The Prevalence and Determinants of Fusidic Acid Resistance Among Methicillin-Resistant Staphylococcus aureus Clinical Isolates in China.</title>
        <authorList>
            <person name="Zhao H."/>
            <person name="Wang X."/>
            <person name="Wang B."/>
            <person name="Xu Y."/>
            <person name="Rao L."/>
            <person name="Wan B."/>
            <person name="Guo Y."/>
            <person name="Wu X."/>
            <person name="Yu J."/>
            <person name="Chen L."/>
            <person name="Li M."/>
            <person name="Yu F."/>
        </authorList>
    </citation>
    <scope>NUCLEOTIDE SEQUENCE</scope>
    <source>
        <strain evidence="1">NC-4</strain>
    </source>
</reference>